<reference evidence="1 2" key="1">
    <citation type="submission" date="2018-04" db="EMBL/GenBank/DDBJ databases">
        <authorList>
            <person name="Huttner S."/>
            <person name="Dainat J."/>
        </authorList>
    </citation>
    <scope>NUCLEOTIDE SEQUENCE [LARGE SCALE GENOMIC DNA]</scope>
</reference>
<protein>
    <submittedName>
        <fullName evidence="1">B04993fb-395a-486f-9100-496a31d16c3a</fullName>
    </submittedName>
</protein>
<sequence>MVPVLRRRSSERYCLAC</sequence>
<organism evidence="1 2">
    <name type="scientific">Thermothielavioides terrestris</name>
    <dbReference type="NCBI Taxonomy" id="2587410"/>
    <lineage>
        <taxon>Eukaryota</taxon>
        <taxon>Fungi</taxon>
        <taxon>Dikarya</taxon>
        <taxon>Ascomycota</taxon>
        <taxon>Pezizomycotina</taxon>
        <taxon>Sordariomycetes</taxon>
        <taxon>Sordariomycetidae</taxon>
        <taxon>Sordariales</taxon>
        <taxon>Chaetomiaceae</taxon>
        <taxon>Thermothielavioides</taxon>
    </lineage>
</organism>
<accession>A0A3S4B5G4</accession>
<dbReference type="Proteomes" id="UP000289323">
    <property type="component" value="Unassembled WGS sequence"/>
</dbReference>
<evidence type="ECO:0000313" key="2">
    <source>
        <dbReference type="Proteomes" id="UP000289323"/>
    </source>
</evidence>
<evidence type="ECO:0000313" key="1">
    <source>
        <dbReference type="EMBL" id="SPQ22252.1"/>
    </source>
</evidence>
<dbReference type="EMBL" id="OUUZ01000008">
    <property type="protein sequence ID" value="SPQ22252.1"/>
    <property type="molecule type" value="Genomic_DNA"/>
</dbReference>
<gene>
    <name evidence="1" type="ORF">TT172_LOCUS4671</name>
</gene>
<name>A0A3S4B5G4_9PEZI</name>
<proteinExistence type="predicted"/>
<dbReference type="AlphaFoldDB" id="A0A3S4B5G4"/>